<evidence type="ECO:0000256" key="3">
    <source>
        <dbReference type="SAM" id="MobiDB-lite"/>
    </source>
</evidence>
<accession>A0A2H6KF21</accession>
<reference evidence="5 6" key="1">
    <citation type="journal article" date="2017" name="BMC Genomics">
        <title>Whole-genome assembly of Babesia ovata and comparative genomics between closely related pathogens.</title>
        <authorList>
            <person name="Yamagishi J."/>
            <person name="Asada M."/>
            <person name="Hakimi H."/>
            <person name="Tanaka T.Q."/>
            <person name="Sugimoto C."/>
            <person name="Kawazu S."/>
        </authorList>
    </citation>
    <scope>NUCLEOTIDE SEQUENCE [LARGE SCALE GENOMIC DNA]</scope>
    <source>
        <strain evidence="5 6">Miyake</strain>
    </source>
</reference>
<evidence type="ECO:0000256" key="2">
    <source>
        <dbReference type="PROSITE-ProRule" id="PRU00317"/>
    </source>
</evidence>
<evidence type="ECO:0000313" key="5">
    <source>
        <dbReference type="EMBL" id="GBE61602.1"/>
    </source>
</evidence>
<dbReference type="OrthoDB" id="668540at2759"/>
<feature type="region of interest" description="Disordered" evidence="3">
    <location>
        <begin position="641"/>
        <end position="679"/>
    </location>
</feature>
<dbReference type="CDD" id="cd07920">
    <property type="entry name" value="Pumilio"/>
    <property type="match status" value="1"/>
</dbReference>
<dbReference type="GO" id="GO:0005737">
    <property type="term" value="C:cytoplasm"/>
    <property type="evidence" value="ECO:0007669"/>
    <property type="project" value="TreeGrafter"/>
</dbReference>
<dbReference type="InterPro" id="IPR011989">
    <property type="entry name" value="ARM-like"/>
</dbReference>
<dbReference type="GO" id="GO:0010608">
    <property type="term" value="P:post-transcriptional regulation of gene expression"/>
    <property type="evidence" value="ECO:0007669"/>
    <property type="project" value="TreeGrafter"/>
</dbReference>
<feature type="repeat" description="Pumilio" evidence="2">
    <location>
        <begin position="573"/>
        <end position="612"/>
    </location>
</feature>
<dbReference type="SUPFAM" id="SSF48371">
    <property type="entry name" value="ARM repeat"/>
    <property type="match status" value="1"/>
</dbReference>
<feature type="compositionally biased region" description="Basic and acidic residues" evidence="3">
    <location>
        <begin position="641"/>
        <end position="661"/>
    </location>
</feature>
<dbReference type="PANTHER" id="PTHR12537">
    <property type="entry name" value="RNA BINDING PROTEIN PUMILIO-RELATED"/>
    <property type="match status" value="1"/>
</dbReference>
<keyword evidence="6" id="KW-1185">Reference proteome</keyword>
<feature type="repeat" description="Pumilio" evidence="2">
    <location>
        <begin position="356"/>
        <end position="391"/>
    </location>
</feature>
<feature type="repeat" description="Pumilio" evidence="2">
    <location>
        <begin position="501"/>
        <end position="536"/>
    </location>
</feature>
<dbReference type="SMART" id="SM00025">
    <property type="entry name" value="Pumilio"/>
    <property type="match status" value="8"/>
</dbReference>
<dbReference type="InterPro" id="IPR033133">
    <property type="entry name" value="PUM-HD"/>
</dbReference>
<organism evidence="5 6">
    <name type="scientific">Babesia ovata</name>
    <dbReference type="NCBI Taxonomy" id="189622"/>
    <lineage>
        <taxon>Eukaryota</taxon>
        <taxon>Sar</taxon>
        <taxon>Alveolata</taxon>
        <taxon>Apicomplexa</taxon>
        <taxon>Aconoidasida</taxon>
        <taxon>Piroplasmida</taxon>
        <taxon>Babesiidae</taxon>
        <taxon>Babesia</taxon>
    </lineage>
</organism>
<dbReference type="AlphaFoldDB" id="A0A2H6KF21"/>
<evidence type="ECO:0000259" key="4">
    <source>
        <dbReference type="PROSITE" id="PS50303"/>
    </source>
</evidence>
<dbReference type="Gene3D" id="1.25.10.10">
    <property type="entry name" value="Leucine-rich Repeat Variant"/>
    <property type="match status" value="1"/>
</dbReference>
<dbReference type="Proteomes" id="UP000236319">
    <property type="component" value="Unassembled WGS sequence"/>
</dbReference>
<name>A0A2H6KF21_9APIC</name>
<feature type="repeat" description="Pumilio" evidence="2">
    <location>
        <begin position="428"/>
        <end position="464"/>
    </location>
</feature>
<dbReference type="PROSITE" id="PS50302">
    <property type="entry name" value="PUM"/>
    <property type="match status" value="6"/>
</dbReference>
<feature type="domain" description="PUM-HD" evidence="4">
    <location>
        <begin position="295"/>
        <end position="638"/>
    </location>
</feature>
<feature type="repeat" description="Pumilio" evidence="2">
    <location>
        <begin position="320"/>
        <end position="355"/>
    </location>
</feature>
<gene>
    <name evidence="5" type="ORF">BOVATA_030950</name>
</gene>
<comment type="caution">
    <text evidence="5">The sequence shown here is derived from an EMBL/GenBank/DDBJ whole genome shotgun (WGS) entry which is preliminary data.</text>
</comment>
<dbReference type="InterPro" id="IPR033712">
    <property type="entry name" value="Pumilio_RNA-bd"/>
</dbReference>
<evidence type="ECO:0000313" key="6">
    <source>
        <dbReference type="Proteomes" id="UP000236319"/>
    </source>
</evidence>
<dbReference type="RefSeq" id="XP_028867845.1">
    <property type="nucleotide sequence ID" value="XM_029012012.1"/>
</dbReference>
<proteinExistence type="predicted"/>
<feature type="repeat" description="Pumilio" evidence="2">
    <location>
        <begin position="465"/>
        <end position="500"/>
    </location>
</feature>
<dbReference type="VEuPathDB" id="PiroplasmaDB:BOVATA_030950"/>
<dbReference type="PANTHER" id="PTHR12537:SF13">
    <property type="entry name" value="PUMILIO HOMOLOGY DOMAIN FAMILY MEMBER 4"/>
    <property type="match status" value="1"/>
</dbReference>
<dbReference type="GeneID" id="39875372"/>
<sequence length="799" mass="88747">MANTISSVGRKEEYFSVRQRNADNEGNAVDTGFLELPLGRHEQSFAPSENTIMTFDSLNRLESDLTLTHSDYLGAFHTFEALTRERYEDKITHGHNDLHVFEQYGQCDSYSTRYSDAAFDADQKNNSSMMLKFDTLTESVLKQLETPVLEPKPAVPAESSLCRLADMDPKVLERLCNAGINVRALASPQLTNSAGTYGRYGENGKYDIGSSSTQKQTSIPHLDIVSNDLECTYHHEDNMLDPKGSFVINYKLCRTARRRTKKGEDCEQPILTRGQSEISAIKYFAANAHKAPANKCKSMLKPAHATVAPNWVRNSILGDKVSGNISAIAKDQAGCRMLQKLLDSDDQALIKSVLDGVCKNLYELMTDPFGNYLCQKLMAVCCENSLTKIIDSAGKSLIDIALNMHGTRAVQKLLEVLRSPEHVRKVTHILSGGVVQLVTDLNGNHVIQKCLLVLKAEDCEFIFQSVIKNCVCLATHRHGCCVMQRCIDAANERQRKQLVEVITTNVLHLVEDAYGNYVVQYTLRLKDNDINLRIVKALASKATLFAQQKFSSNVVERCLIICPPDIRSILIDRFIKAPFEVLKELILHPFGNYVIQRVLNVAQPNELGALLNRIKPHIDELKNASSGKRIAAKITRKHYNEVNTAHKETNRSDHQKLDFGKGAKSNAHSGSRSNRDIAGDLLRKVQRSTVYRGASPNNMSENGTLFQQSPFNMKSNVVDGLGSLRISRGSNFNANDKVYQGKTVRTNSLGTDNSKSGAASVSLDMLDSLFSRTLTIGSDPSSLSQYFNAGFPDETSHKT</sequence>
<evidence type="ECO:0000256" key="1">
    <source>
        <dbReference type="ARBA" id="ARBA00022737"/>
    </source>
</evidence>
<keyword evidence="1" id="KW-0677">Repeat</keyword>
<dbReference type="EMBL" id="BDSA01000003">
    <property type="protein sequence ID" value="GBE61602.1"/>
    <property type="molecule type" value="Genomic_DNA"/>
</dbReference>
<dbReference type="InterPro" id="IPR001313">
    <property type="entry name" value="Pumilio_RNA-bd_rpt"/>
</dbReference>
<dbReference type="FunFam" id="1.25.10.10:FF:000237">
    <property type="entry name" value="Pumilio homolog 9"/>
    <property type="match status" value="1"/>
</dbReference>
<protein>
    <submittedName>
        <fullName evidence="5">Pumilio-family RNA binding repeat containing protein</fullName>
    </submittedName>
</protein>
<dbReference type="InterPro" id="IPR016024">
    <property type="entry name" value="ARM-type_fold"/>
</dbReference>
<dbReference type="PROSITE" id="PS50303">
    <property type="entry name" value="PUM_HD"/>
    <property type="match status" value="1"/>
</dbReference>
<dbReference type="GO" id="GO:0003729">
    <property type="term" value="F:mRNA binding"/>
    <property type="evidence" value="ECO:0007669"/>
    <property type="project" value="TreeGrafter"/>
</dbReference>
<dbReference type="Pfam" id="PF00806">
    <property type="entry name" value="PUF"/>
    <property type="match status" value="8"/>
</dbReference>